<name>A0A1Z4BM36_9FLAO</name>
<dbReference type="AlphaFoldDB" id="A0A1Z4BM36"/>
<dbReference type="KEGG" id="capn:CBG49_04250"/>
<dbReference type="EMBL" id="CP022022">
    <property type="protein sequence ID" value="ASF42351.1"/>
    <property type="molecule type" value="Genomic_DNA"/>
</dbReference>
<accession>A0A1Z4BM36</accession>
<evidence type="ECO:0000313" key="1">
    <source>
        <dbReference type="EMBL" id="ASF42351.1"/>
    </source>
</evidence>
<keyword evidence="2" id="KW-1185">Reference proteome</keyword>
<evidence type="ECO:0008006" key="3">
    <source>
        <dbReference type="Google" id="ProtNLM"/>
    </source>
</evidence>
<dbReference type="InterPro" id="IPR010862">
    <property type="entry name" value="DUF1493"/>
</dbReference>
<sequence>MRDELQQLIERFVGKEPFSSQTALNKELHIEGDDAEDLLVAFSEAFEVDISNFPFDDYFYSESKVPYLWFIKFLGLGKEKKPFYIYQLETAIKIKRLL</sequence>
<dbReference type="Pfam" id="PF07377">
    <property type="entry name" value="DUF1493"/>
    <property type="match status" value="1"/>
</dbReference>
<protein>
    <recommendedName>
        <fullName evidence="3">DUF1493 domain-containing protein</fullName>
    </recommendedName>
</protein>
<dbReference type="RefSeq" id="WP_088593513.1">
    <property type="nucleotide sequence ID" value="NZ_CP022022.1"/>
</dbReference>
<dbReference type="Proteomes" id="UP000197007">
    <property type="component" value="Chromosome"/>
</dbReference>
<reference evidence="2" key="1">
    <citation type="submission" date="2017-06" db="EMBL/GenBank/DDBJ databases">
        <title>Complete genome sequence of Capnocytophaga sp. KCOM 1579 (=ChDC OS43) isolated from a human refractory periapical abscess lesion.</title>
        <authorList>
            <person name="Kook J.-K."/>
            <person name="Park S.-N."/>
            <person name="Lim Y.K."/>
            <person name="Roh H."/>
        </authorList>
    </citation>
    <scope>NUCLEOTIDE SEQUENCE [LARGE SCALE GENOMIC DNA]</scope>
    <source>
        <strain evidence="2">ChDC OS43</strain>
    </source>
</reference>
<evidence type="ECO:0000313" key="2">
    <source>
        <dbReference type="Proteomes" id="UP000197007"/>
    </source>
</evidence>
<organism evidence="1 2">
    <name type="scientific">Capnocytophaga endodontalis</name>
    <dbReference type="NCBI Taxonomy" id="2708117"/>
    <lineage>
        <taxon>Bacteria</taxon>
        <taxon>Pseudomonadati</taxon>
        <taxon>Bacteroidota</taxon>
        <taxon>Flavobacteriia</taxon>
        <taxon>Flavobacteriales</taxon>
        <taxon>Flavobacteriaceae</taxon>
        <taxon>Capnocytophaga</taxon>
    </lineage>
</organism>
<proteinExistence type="predicted"/>
<gene>
    <name evidence="1" type="ORF">CBG49_04250</name>
</gene>